<dbReference type="EMBL" id="AZFQ01000051">
    <property type="protein sequence ID" value="KRL97567.1"/>
    <property type="molecule type" value="Genomic_DNA"/>
</dbReference>
<evidence type="ECO:0000256" key="2">
    <source>
        <dbReference type="ARBA" id="ARBA00023002"/>
    </source>
</evidence>
<dbReference type="Proteomes" id="UP000051166">
    <property type="component" value="Unassembled WGS sequence"/>
</dbReference>
<sequence length="182" mass="20497">MIETNFWGVSNTTRIVLPIMRRQKSGYIINLSSLAGLVGTPSLGYYDASKHAVEGLMKTLLKEVKPLGINITNIEPGPFRTDWAGRSHFSAPQKIFDYDTTAHKRTKAIEDLAGQQSGSPILVAKAIFKLSQLNNPPLHFVAGKEAFKRAQSEIKQERDDFDHFKNDSIHLDFGNESYWDFK</sequence>
<organism evidence="3 4">
    <name type="scientific">Liquorilactobacillus satsumensis DSM 16230 = JCM 12392</name>
    <dbReference type="NCBI Taxonomy" id="1423801"/>
    <lineage>
        <taxon>Bacteria</taxon>
        <taxon>Bacillati</taxon>
        <taxon>Bacillota</taxon>
        <taxon>Bacilli</taxon>
        <taxon>Lactobacillales</taxon>
        <taxon>Lactobacillaceae</taxon>
        <taxon>Liquorilactobacillus</taxon>
    </lineage>
</organism>
<dbReference type="InterPro" id="IPR036291">
    <property type="entry name" value="NAD(P)-bd_dom_sf"/>
</dbReference>
<evidence type="ECO:0000313" key="4">
    <source>
        <dbReference type="Proteomes" id="UP000051166"/>
    </source>
</evidence>
<dbReference type="PRINTS" id="PR00081">
    <property type="entry name" value="GDHRDH"/>
</dbReference>
<comment type="caution">
    <text evidence="3">The sequence shown here is derived from an EMBL/GenBank/DDBJ whole genome shotgun (WGS) entry which is preliminary data.</text>
</comment>
<dbReference type="STRING" id="1423801.FD50_GL001321"/>
<evidence type="ECO:0000313" key="3">
    <source>
        <dbReference type="EMBL" id="KRL97567.1"/>
    </source>
</evidence>
<proteinExistence type="inferred from homology"/>
<dbReference type="GO" id="GO:0016491">
    <property type="term" value="F:oxidoreductase activity"/>
    <property type="evidence" value="ECO:0007669"/>
    <property type="project" value="UniProtKB-KW"/>
</dbReference>
<reference evidence="3 4" key="1">
    <citation type="journal article" date="2015" name="Genome Announc.">
        <title>Expanding the biotechnology potential of lactobacilli through comparative genomics of 213 strains and associated genera.</title>
        <authorList>
            <person name="Sun Z."/>
            <person name="Harris H.M."/>
            <person name="McCann A."/>
            <person name="Guo C."/>
            <person name="Argimon S."/>
            <person name="Zhang W."/>
            <person name="Yang X."/>
            <person name="Jeffery I.B."/>
            <person name="Cooney J.C."/>
            <person name="Kagawa T.F."/>
            <person name="Liu W."/>
            <person name="Song Y."/>
            <person name="Salvetti E."/>
            <person name="Wrobel A."/>
            <person name="Rasinkangas P."/>
            <person name="Parkhill J."/>
            <person name="Rea M.C."/>
            <person name="O'Sullivan O."/>
            <person name="Ritari J."/>
            <person name="Douillard F.P."/>
            <person name="Paul Ross R."/>
            <person name="Yang R."/>
            <person name="Briner A.E."/>
            <person name="Felis G.E."/>
            <person name="de Vos W.M."/>
            <person name="Barrangou R."/>
            <person name="Klaenhammer T.R."/>
            <person name="Caufield P.W."/>
            <person name="Cui Y."/>
            <person name="Zhang H."/>
            <person name="O'Toole P.W."/>
        </authorList>
    </citation>
    <scope>NUCLEOTIDE SEQUENCE [LARGE SCALE GENOMIC DNA]</scope>
    <source>
        <strain evidence="3 4">DSM 16230</strain>
    </source>
</reference>
<dbReference type="InterPro" id="IPR002347">
    <property type="entry name" value="SDR_fam"/>
</dbReference>
<protein>
    <submittedName>
        <fullName evidence="3">Short-chain dehydrogenase</fullName>
    </submittedName>
</protein>
<accession>A0A0R1UWD4</accession>
<dbReference type="Gene3D" id="3.40.50.720">
    <property type="entry name" value="NAD(P)-binding Rossmann-like Domain"/>
    <property type="match status" value="1"/>
</dbReference>
<keyword evidence="2" id="KW-0560">Oxidoreductase</keyword>
<dbReference type="PANTHER" id="PTHR43976:SF16">
    <property type="entry name" value="SHORT-CHAIN DEHYDROGENASE_REDUCTASE FAMILY PROTEIN"/>
    <property type="match status" value="1"/>
</dbReference>
<dbReference type="InterPro" id="IPR051911">
    <property type="entry name" value="SDR_oxidoreductase"/>
</dbReference>
<comment type="similarity">
    <text evidence="1">Belongs to the short-chain dehydrogenases/reductases (SDR) family.</text>
</comment>
<gene>
    <name evidence="3" type="ORF">FD50_GL001321</name>
</gene>
<evidence type="ECO:0000256" key="1">
    <source>
        <dbReference type="ARBA" id="ARBA00006484"/>
    </source>
</evidence>
<dbReference type="SUPFAM" id="SSF51735">
    <property type="entry name" value="NAD(P)-binding Rossmann-fold domains"/>
    <property type="match status" value="1"/>
</dbReference>
<keyword evidence="4" id="KW-1185">Reference proteome</keyword>
<dbReference type="Pfam" id="PF00106">
    <property type="entry name" value="adh_short"/>
    <property type="match status" value="1"/>
</dbReference>
<dbReference type="AlphaFoldDB" id="A0A0R1UWD4"/>
<dbReference type="PANTHER" id="PTHR43976">
    <property type="entry name" value="SHORT CHAIN DEHYDROGENASE"/>
    <property type="match status" value="1"/>
</dbReference>
<name>A0A0R1UWD4_9LACO</name>
<dbReference type="PATRIC" id="fig|1423801.4.peg.1352"/>